<keyword evidence="5" id="KW-1185">Reference proteome</keyword>
<dbReference type="SUPFAM" id="SSF46955">
    <property type="entry name" value="Putative DNA-binding domain"/>
    <property type="match status" value="1"/>
</dbReference>
<dbReference type="Proteomes" id="UP001301152">
    <property type="component" value="Unassembled WGS sequence"/>
</dbReference>
<dbReference type="PANTHER" id="PTHR30204">
    <property type="entry name" value="REDOX-CYCLING DRUG-SENSING TRANSCRIPTIONAL ACTIVATOR SOXR"/>
    <property type="match status" value="1"/>
</dbReference>
<dbReference type="PROSITE" id="PS50937">
    <property type="entry name" value="HTH_MERR_2"/>
    <property type="match status" value="1"/>
</dbReference>
<dbReference type="Pfam" id="PF13411">
    <property type="entry name" value="MerR_1"/>
    <property type="match status" value="1"/>
</dbReference>
<keyword evidence="1" id="KW-0238">DNA-binding</keyword>
<comment type="caution">
    <text evidence="4">The sequence shown here is derived from an EMBL/GenBank/DDBJ whole genome shotgun (WGS) entry which is preliminary data.</text>
</comment>
<dbReference type="CDD" id="cd04765">
    <property type="entry name" value="HTH_MlrA-like_sg2"/>
    <property type="match status" value="1"/>
</dbReference>
<protein>
    <submittedName>
        <fullName evidence="4">MerR family transcriptional regulator</fullName>
    </submittedName>
</protein>
<gene>
    <name evidence="4" type="ORF">OQ497_00440</name>
</gene>
<evidence type="ECO:0000256" key="1">
    <source>
        <dbReference type="ARBA" id="ARBA00023125"/>
    </source>
</evidence>
<dbReference type="Gene3D" id="1.10.1660.10">
    <property type="match status" value="1"/>
</dbReference>
<organism evidence="4 5">
    <name type="scientific">Acetobacter thailandicus</name>
    <dbReference type="NCBI Taxonomy" id="1502842"/>
    <lineage>
        <taxon>Bacteria</taxon>
        <taxon>Pseudomonadati</taxon>
        <taxon>Pseudomonadota</taxon>
        <taxon>Alphaproteobacteria</taxon>
        <taxon>Acetobacterales</taxon>
        <taxon>Acetobacteraceae</taxon>
        <taxon>Acetobacter</taxon>
    </lineage>
</organism>
<feature type="region of interest" description="Disordered" evidence="2">
    <location>
        <begin position="102"/>
        <end position="158"/>
    </location>
</feature>
<feature type="compositionally biased region" description="Polar residues" evidence="2">
    <location>
        <begin position="103"/>
        <end position="139"/>
    </location>
</feature>
<reference evidence="4 5" key="1">
    <citation type="submission" date="2022-11" db="EMBL/GenBank/DDBJ databases">
        <title>Genome sequencing of Acetobacter type strain.</title>
        <authorList>
            <person name="Heo J."/>
            <person name="Lee D."/>
            <person name="Han B.-H."/>
            <person name="Hong S.-B."/>
            <person name="Kwon S.-W."/>
        </authorList>
    </citation>
    <scope>NUCLEOTIDE SEQUENCE [LARGE SCALE GENOMIC DNA]</scope>
    <source>
        <strain evidence="4 5">KACC 21253</strain>
    </source>
</reference>
<proteinExistence type="predicted"/>
<feature type="domain" description="HTH merR-type" evidence="3">
    <location>
        <begin position="29"/>
        <end position="97"/>
    </location>
</feature>
<evidence type="ECO:0000256" key="2">
    <source>
        <dbReference type="SAM" id="MobiDB-lite"/>
    </source>
</evidence>
<evidence type="ECO:0000259" key="3">
    <source>
        <dbReference type="PROSITE" id="PS50937"/>
    </source>
</evidence>
<dbReference type="InterPro" id="IPR000551">
    <property type="entry name" value="MerR-type_HTH_dom"/>
</dbReference>
<name>A0ABT3QAY3_9PROT</name>
<dbReference type="EMBL" id="JAPIUZ010000001">
    <property type="protein sequence ID" value="MCX2562440.1"/>
    <property type="molecule type" value="Genomic_DNA"/>
</dbReference>
<accession>A0ABT3QAY3</accession>
<evidence type="ECO:0000313" key="4">
    <source>
        <dbReference type="EMBL" id="MCX2562440.1"/>
    </source>
</evidence>
<dbReference type="SMART" id="SM00422">
    <property type="entry name" value="HTH_MERR"/>
    <property type="match status" value="1"/>
</dbReference>
<feature type="region of interest" description="Disordered" evidence="2">
    <location>
        <begin position="194"/>
        <end position="221"/>
    </location>
</feature>
<evidence type="ECO:0000313" key="5">
    <source>
        <dbReference type="Proteomes" id="UP001301152"/>
    </source>
</evidence>
<dbReference type="PANTHER" id="PTHR30204:SF15">
    <property type="entry name" value="BLL5018 PROTEIN"/>
    <property type="match status" value="1"/>
</dbReference>
<dbReference type="RefSeq" id="WP_173559327.1">
    <property type="nucleotide sequence ID" value="NZ_JAPIUZ010000001.1"/>
</dbReference>
<sequence>MTDENQLPSVSDSENFLESEFEAGGEFSTISEVADEIHVPQHVLRFWETRFEQVRPLKRLGGRRYYSKQDLELLRYISQLLYRDGHTVKAVQRILAEEEAKVSAQSQPEAAGSNISQSAENDPVTSSDAAMQEKIVSSETTEKTDKEPGAAVSREVSEVARTAPVMTDAEHTAHSSLSGGVSVWHKGLAAEDHMSDEAGASQFSEDESFSHVDNTSVSDHSEDINRELRRVNERVKHELTSLLFELEAMRDIFLQEKYL</sequence>
<dbReference type="InterPro" id="IPR047057">
    <property type="entry name" value="MerR_fam"/>
</dbReference>
<dbReference type="InterPro" id="IPR009061">
    <property type="entry name" value="DNA-bd_dom_put_sf"/>
</dbReference>